<keyword evidence="2" id="KW-1185">Reference proteome</keyword>
<sequence>MSDALPDWRAPYVTTAGEDNEFVTDIRSVVEGGYLTDPTLTIEMACAAAEASEAVTRALDHPWALYTPQQAATVASALFAQLSATADSLRGMQRVLGAMADRGDAGRTDDSTTAGAAPAGALADAVGHLGEAARQLEAVVTGHAHSSVHALQATPSNVTLPQDVHEAFVALAGLLGEDATLNVHHEPGAYDPDDEDGFGCGCDIDILHEGEKYNFHRGDCCWTMIRLSDGRPTKHGTVSYDIWAELPVRLATAHPHQLAQAIRDSLAA</sequence>
<gene>
    <name evidence="1" type="ORF">ACFP1Z_25090</name>
</gene>
<reference evidence="2" key="1">
    <citation type="journal article" date="2019" name="Int. J. Syst. Evol. Microbiol.">
        <title>The Global Catalogue of Microorganisms (GCM) 10K type strain sequencing project: providing services to taxonomists for standard genome sequencing and annotation.</title>
        <authorList>
            <consortium name="The Broad Institute Genomics Platform"/>
            <consortium name="The Broad Institute Genome Sequencing Center for Infectious Disease"/>
            <person name="Wu L."/>
            <person name="Ma J."/>
        </authorList>
    </citation>
    <scope>NUCLEOTIDE SEQUENCE [LARGE SCALE GENOMIC DNA]</scope>
    <source>
        <strain evidence="2">CGMCC 4.7304</strain>
    </source>
</reference>
<proteinExistence type="predicted"/>
<evidence type="ECO:0000313" key="1">
    <source>
        <dbReference type="EMBL" id="MFC5723444.1"/>
    </source>
</evidence>
<comment type="caution">
    <text evidence="1">The sequence shown here is derived from an EMBL/GenBank/DDBJ whole genome shotgun (WGS) entry which is preliminary data.</text>
</comment>
<dbReference type="Proteomes" id="UP001596083">
    <property type="component" value="Unassembled WGS sequence"/>
</dbReference>
<name>A0ABW0Z8M4_9ACTN</name>
<evidence type="ECO:0000313" key="2">
    <source>
        <dbReference type="Proteomes" id="UP001596083"/>
    </source>
</evidence>
<organism evidence="1 2">
    <name type="scientific">Streptomyces gamaensis</name>
    <dbReference type="NCBI Taxonomy" id="1763542"/>
    <lineage>
        <taxon>Bacteria</taxon>
        <taxon>Bacillati</taxon>
        <taxon>Actinomycetota</taxon>
        <taxon>Actinomycetes</taxon>
        <taxon>Kitasatosporales</taxon>
        <taxon>Streptomycetaceae</taxon>
        <taxon>Streptomyces</taxon>
    </lineage>
</organism>
<accession>A0ABW0Z8M4</accession>
<dbReference type="RefSeq" id="WP_390319666.1">
    <property type="nucleotide sequence ID" value="NZ_JBHSPB010000017.1"/>
</dbReference>
<protein>
    <submittedName>
        <fullName evidence="1">Uncharacterized protein</fullName>
    </submittedName>
</protein>
<dbReference type="EMBL" id="JBHSPB010000017">
    <property type="protein sequence ID" value="MFC5723444.1"/>
    <property type="molecule type" value="Genomic_DNA"/>
</dbReference>